<dbReference type="OrthoDB" id="9783299at2"/>
<evidence type="ECO:0000313" key="2">
    <source>
        <dbReference type="EMBL" id="GCF09184.1"/>
    </source>
</evidence>
<name>A0A5A5TE50_9CHLR</name>
<reference evidence="2 3" key="1">
    <citation type="submission" date="2019-01" db="EMBL/GenBank/DDBJ databases">
        <title>Draft genome sequence of Dictyobacter sp. Uno17.</title>
        <authorList>
            <person name="Wang C.M."/>
            <person name="Zheng Y."/>
            <person name="Sakai Y."/>
            <person name="Abe K."/>
            <person name="Yokota A."/>
            <person name="Yabe S."/>
        </authorList>
    </citation>
    <scope>NUCLEOTIDE SEQUENCE [LARGE SCALE GENOMIC DNA]</scope>
    <source>
        <strain evidence="2 3">Uno17</strain>
    </source>
</reference>
<organism evidence="2 3">
    <name type="scientific">Dictyobacter arantiisoli</name>
    <dbReference type="NCBI Taxonomy" id="2014874"/>
    <lineage>
        <taxon>Bacteria</taxon>
        <taxon>Bacillati</taxon>
        <taxon>Chloroflexota</taxon>
        <taxon>Ktedonobacteria</taxon>
        <taxon>Ktedonobacterales</taxon>
        <taxon>Dictyobacteraceae</taxon>
        <taxon>Dictyobacter</taxon>
    </lineage>
</organism>
<dbReference type="AlphaFoldDB" id="A0A5A5TE50"/>
<dbReference type="Proteomes" id="UP000322530">
    <property type="component" value="Unassembled WGS sequence"/>
</dbReference>
<dbReference type="Pfam" id="PF14344">
    <property type="entry name" value="DUF4397"/>
    <property type="match status" value="1"/>
</dbReference>
<protein>
    <recommendedName>
        <fullName evidence="1">DUF4397 domain-containing protein</fullName>
    </recommendedName>
</protein>
<evidence type="ECO:0000313" key="3">
    <source>
        <dbReference type="Proteomes" id="UP000322530"/>
    </source>
</evidence>
<sequence length="231" mass="23612">MTKASYHVPYLSRCLMVLAGIIALLVVTSSVTFAKPMANATVRLVHAAAGAGNVDIFIDNTKAISDFSYGSVTKYVSVPAGTHTVKIAPAGKGIGAAIITQTASVAANTIYTAAAVGSQATGFGMQTFIDNNSLNGAAARIRVYHLSPNVGPVSVATGGKTVIPSLSYKSASSYLSLTANSYTFNVTALQTKTTVPVTATLASGMVYSVFAIGLYKGTPALQFVTTAVKGS</sequence>
<comment type="caution">
    <text evidence="2">The sequence shown here is derived from an EMBL/GenBank/DDBJ whole genome shotgun (WGS) entry which is preliminary data.</text>
</comment>
<dbReference type="InterPro" id="IPR025510">
    <property type="entry name" value="DUF4397"/>
</dbReference>
<proteinExistence type="predicted"/>
<dbReference type="EMBL" id="BIXY01000038">
    <property type="protein sequence ID" value="GCF09184.1"/>
    <property type="molecule type" value="Genomic_DNA"/>
</dbReference>
<keyword evidence="3" id="KW-1185">Reference proteome</keyword>
<gene>
    <name evidence="2" type="ORF">KDI_27480</name>
</gene>
<evidence type="ECO:0000259" key="1">
    <source>
        <dbReference type="Pfam" id="PF14344"/>
    </source>
</evidence>
<accession>A0A5A5TE50</accession>
<feature type="domain" description="DUF4397" evidence="1">
    <location>
        <begin position="40"/>
        <end position="155"/>
    </location>
</feature>
<dbReference type="RefSeq" id="WP_149402137.1">
    <property type="nucleotide sequence ID" value="NZ_BIXY01000038.1"/>
</dbReference>